<dbReference type="Pfam" id="PF00005">
    <property type="entry name" value="ABC_tran"/>
    <property type="match status" value="1"/>
</dbReference>
<evidence type="ECO:0000256" key="5">
    <source>
        <dbReference type="ARBA" id="ARBA00022519"/>
    </source>
</evidence>
<dbReference type="PANTHER" id="PTHR43297:SF14">
    <property type="entry name" value="ATPASE AAA-TYPE CORE DOMAIN-CONTAINING PROTEIN"/>
    <property type="match status" value="1"/>
</dbReference>
<keyword evidence="3" id="KW-0813">Transport</keyword>
<evidence type="ECO:0000256" key="3">
    <source>
        <dbReference type="ARBA" id="ARBA00022448"/>
    </source>
</evidence>
<proteinExistence type="inferred from homology"/>
<dbReference type="InterPro" id="IPR017871">
    <property type="entry name" value="ABC_transporter-like_CS"/>
</dbReference>
<dbReference type="RefSeq" id="WP_126920089.1">
    <property type="nucleotide sequence ID" value="NZ_CP033905.1"/>
</dbReference>
<accession>A0A3Q9GID5</accession>
<comment type="similarity">
    <text evidence="2">Belongs to the ABC transporter superfamily.</text>
</comment>
<keyword evidence="5" id="KW-0997">Cell inner membrane</keyword>
<dbReference type="InterPro" id="IPR003593">
    <property type="entry name" value="AAA+_ATPase"/>
</dbReference>
<protein>
    <submittedName>
        <fullName evidence="11">ABC transporter ATP-binding protein</fullName>
    </submittedName>
</protein>
<keyword evidence="7 11" id="KW-0067">ATP-binding</keyword>
<dbReference type="InterPro" id="IPR027417">
    <property type="entry name" value="P-loop_NTPase"/>
</dbReference>
<dbReference type="EMBL" id="CP033905">
    <property type="protein sequence ID" value="AZR06704.1"/>
    <property type="molecule type" value="Genomic_DNA"/>
</dbReference>
<feature type="region of interest" description="Disordered" evidence="10">
    <location>
        <begin position="249"/>
        <end position="285"/>
    </location>
</feature>
<dbReference type="SUPFAM" id="SSF52540">
    <property type="entry name" value="P-loop containing nucleoside triphosphate hydrolases"/>
    <property type="match status" value="1"/>
</dbReference>
<evidence type="ECO:0000256" key="7">
    <source>
        <dbReference type="ARBA" id="ARBA00022840"/>
    </source>
</evidence>
<dbReference type="Gene3D" id="3.40.50.300">
    <property type="entry name" value="P-loop containing nucleotide triphosphate hydrolases"/>
    <property type="match status" value="1"/>
</dbReference>
<evidence type="ECO:0000256" key="9">
    <source>
        <dbReference type="ARBA" id="ARBA00023136"/>
    </source>
</evidence>
<dbReference type="InterPro" id="IPR003439">
    <property type="entry name" value="ABC_transporter-like_ATP-bd"/>
</dbReference>
<dbReference type="PROSITE" id="PS00211">
    <property type="entry name" value="ABC_TRANSPORTER_1"/>
    <property type="match status" value="1"/>
</dbReference>
<evidence type="ECO:0000256" key="1">
    <source>
        <dbReference type="ARBA" id="ARBA00004202"/>
    </source>
</evidence>
<keyword evidence="8" id="KW-1278">Translocase</keyword>
<dbReference type="AlphaFoldDB" id="A0A3Q9GID5"/>
<dbReference type="PANTHER" id="PTHR43297">
    <property type="entry name" value="OLIGOPEPTIDE TRANSPORT ATP-BINDING PROTEIN APPD"/>
    <property type="match status" value="1"/>
</dbReference>
<dbReference type="PROSITE" id="PS50893">
    <property type="entry name" value="ABC_TRANSPORTER_2"/>
    <property type="match status" value="1"/>
</dbReference>
<evidence type="ECO:0000256" key="6">
    <source>
        <dbReference type="ARBA" id="ARBA00022741"/>
    </source>
</evidence>
<sequence>MLEVRDLSISFAGTTVVDRVSFSVAPGERVCLIGESGSGKSLTALAIDGLLPASAQVTGSILFRGAQIVGAGEAQLQNIRGEQIGFVFQEPHTALNPVLRIEKQIVAALAQHRRLRRKDRGAAARQLARGVGLPESIVERFPHQLSGGQRQRVVIAMAMSCQPSLLIADEPTTALDATVQRRIVDLMMNATQQHGTSLLMITHDMALAAHTAQRLIVMRQGEIVEEGRTLDVLRHPRAEYTKTLINAARRSSPQLGDSASCTEPSCAGWPGGGHGMYDAEKKGNS</sequence>
<comment type="subcellular location">
    <subcellularLocation>
        <location evidence="1">Cell membrane</location>
        <topology evidence="1">Peripheral membrane protein</topology>
    </subcellularLocation>
</comment>
<reference evidence="11 12" key="1">
    <citation type="submission" date="2018-11" db="EMBL/GenBank/DDBJ databases">
        <title>Multidrug-resistant genes are associated with an 42-kb island TGI1 carrying a complex class 1 integron in a Trueperella pyogenes.</title>
        <authorList>
            <person name="Dong W."/>
        </authorList>
    </citation>
    <scope>NUCLEOTIDE SEQUENCE [LARGE SCALE GENOMIC DNA]</scope>
    <source>
        <strain evidence="11 12">TP4</strain>
    </source>
</reference>
<dbReference type="GO" id="GO:0005524">
    <property type="term" value="F:ATP binding"/>
    <property type="evidence" value="ECO:0007669"/>
    <property type="project" value="UniProtKB-KW"/>
</dbReference>
<evidence type="ECO:0000256" key="8">
    <source>
        <dbReference type="ARBA" id="ARBA00022967"/>
    </source>
</evidence>
<evidence type="ECO:0000256" key="10">
    <source>
        <dbReference type="SAM" id="MobiDB-lite"/>
    </source>
</evidence>
<dbReference type="GO" id="GO:0016887">
    <property type="term" value="F:ATP hydrolysis activity"/>
    <property type="evidence" value="ECO:0007669"/>
    <property type="project" value="InterPro"/>
</dbReference>
<evidence type="ECO:0000313" key="12">
    <source>
        <dbReference type="Proteomes" id="UP000275951"/>
    </source>
</evidence>
<name>A0A3Q9GID5_9ACTO</name>
<keyword evidence="4" id="KW-1003">Cell membrane</keyword>
<dbReference type="Proteomes" id="UP000275951">
    <property type="component" value="Chromosome"/>
</dbReference>
<dbReference type="CDD" id="cd03257">
    <property type="entry name" value="ABC_NikE_OppD_transporters"/>
    <property type="match status" value="1"/>
</dbReference>
<evidence type="ECO:0000256" key="4">
    <source>
        <dbReference type="ARBA" id="ARBA00022475"/>
    </source>
</evidence>
<feature type="compositionally biased region" description="Polar residues" evidence="10">
    <location>
        <begin position="249"/>
        <end position="263"/>
    </location>
</feature>
<organism evidence="11 12">
    <name type="scientific">Trueperella pyogenes</name>
    <dbReference type="NCBI Taxonomy" id="1661"/>
    <lineage>
        <taxon>Bacteria</taxon>
        <taxon>Bacillati</taxon>
        <taxon>Actinomycetota</taxon>
        <taxon>Actinomycetes</taxon>
        <taxon>Actinomycetales</taxon>
        <taxon>Actinomycetaceae</taxon>
        <taxon>Trueperella</taxon>
    </lineage>
</organism>
<dbReference type="SMART" id="SM00382">
    <property type="entry name" value="AAA"/>
    <property type="match status" value="1"/>
</dbReference>
<keyword evidence="6" id="KW-0547">Nucleotide-binding</keyword>
<dbReference type="InterPro" id="IPR050388">
    <property type="entry name" value="ABC_Ni/Peptide_Import"/>
</dbReference>
<gene>
    <name evidence="11" type="ORF">EBQ10_04935</name>
</gene>
<evidence type="ECO:0000256" key="2">
    <source>
        <dbReference type="ARBA" id="ARBA00005417"/>
    </source>
</evidence>
<evidence type="ECO:0000313" key="11">
    <source>
        <dbReference type="EMBL" id="AZR06704.1"/>
    </source>
</evidence>
<dbReference type="GO" id="GO:0005886">
    <property type="term" value="C:plasma membrane"/>
    <property type="evidence" value="ECO:0007669"/>
    <property type="project" value="UniProtKB-SubCell"/>
</dbReference>
<keyword evidence="9" id="KW-0472">Membrane</keyword>